<dbReference type="Gene3D" id="1.10.150.50">
    <property type="entry name" value="Transcription Factor, Ets-1"/>
    <property type="match status" value="1"/>
</dbReference>
<accession>A0A8J5GQJ7</accession>
<keyword evidence="1" id="KW-0677">Repeat</keyword>
<feature type="compositionally biased region" description="Polar residues" evidence="2">
    <location>
        <begin position="177"/>
        <end position="195"/>
    </location>
</feature>
<dbReference type="PANTHER" id="PTHR10627">
    <property type="entry name" value="SCP160"/>
    <property type="match status" value="1"/>
</dbReference>
<reference evidence="4 5" key="1">
    <citation type="submission" date="2020-08" db="EMBL/GenBank/DDBJ databases">
        <title>Plant Genome Project.</title>
        <authorList>
            <person name="Zhang R.-G."/>
        </authorList>
    </citation>
    <scope>NUCLEOTIDE SEQUENCE [LARGE SCALE GENOMIC DNA]</scope>
    <source>
        <tissue evidence="4">Rhizome</tissue>
    </source>
</reference>
<organism evidence="4 5">
    <name type="scientific">Zingiber officinale</name>
    <name type="common">Ginger</name>
    <name type="synonym">Amomum zingiber</name>
    <dbReference type="NCBI Taxonomy" id="94328"/>
    <lineage>
        <taxon>Eukaryota</taxon>
        <taxon>Viridiplantae</taxon>
        <taxon>Streptophyta</taxon>
        <taxon>Embryophyta</taxon>
        <taxon>Tracheophyta</taxon>
        <taxon>Spermatophyta</taxon>
        <taxon>Magnoliopsida</taxon>
        <taxon>Liliopsida</taxon>
        <taxon>Zingiberales</taxon>
        <taxon>Zingiberaceae</taxon>
        <taxon>Zingiber</taxon>
    </lineage>
</organism>
<evidence type="ECO:0000313" key="4">
    <source>
        <dbReference type="EMBL" id="KAG6513067.1"/>
    </source>
</evidence>
<dbReference type="InterPro" id="IPR013761">
    <property type="entry name" value="SAM/pointed_sf"/>
</dbReference>
<evidence type="ECO:0000256" key="2">
    <source>
        <dbReference type="SAM" id="MobiDB-lite"/>
    </source>
</evidence>
<dbReference type="Pfam" id="PF00536">
    <property type="entry name" value="SAM_1"/>
    <property type="match status" value="1"/>
</dbReference>
<sequence length="388" mass="43334">MGSIQTPNLCFLLKSSDVIKRLSFFNLSFRFPRVPSCVAAYTKVNPDNEGETGKSRTEGCLLVPSSQVRWDEGVSYRRFLSKKATVMIDKRARPISDGPESDDYMPSLCGKPSVRKRLKSNATIPILIETIMKGNDREVGKDDLRWKLIRKSLSRRKHLVAEGQHDVDLREKLSRNVHASSSSNDKQQPKESSVPSLGRRIPPARSADNLLEFDSHRKTCSVTLDQPRHSSPDRLICIPRHISPSRRYKERQHVSGIRSLDASMPSYPTNDAVGNTSRALTMTKTISVDAARLLVRAPPPGAIVQRSIYSLGEPLTVGDLLKSLGLDKYTILFQSEEVDMIALRQMGDNDLKEMGIPMADSLVCSLDWVLLVSLKTELLHEIASIFPA</sequence>
<dbReference type="AlphaFoldDB" id="A0A8J5GQJ7"/>
<evidence type="ECO:0000259" key="3">
    <source>
        <dbReference type="Pfam" id="PF00536"/>
    </source>
</evidence>
<comment type="caution">
    <text evidence="4">The sequence shown here is derived from an EMBL/GenBank/DDBJ whole genome shotgun (WGS) entry which is preliminary data.</text>
</comment>
<gene>
    <name evidence="4" type="ORF">ZIOFF_023374</name>
</gene>
<protein>
    <recommendedName>
        <fullName evidence="3">SAM domain-containing protein</fullName>
    </recommendedName>
</protein>
<dbReference type="InterPro" id="IPR001660">
    <property type="entry name" value="SAM"/>
</dbReference>
<feature type="region of interest" description="Disordered" evidence="2">
    <location>
        <begin position="176"/>
        <end position="203"/>
    </location>
</feature>
<dbReference type="PANTHER" id="PTHR10627:SF74">
    <property type="entry name" value="OS08G0526500 PROTEIN"/>
    <property type="match status" value="1"/>
</dbReference>
<keyword evidence="5" id="KW-1185">Reference proteome</keyword>
<name>A0A8J5GQJ7_ZINOF</name>
<proteinExistence type="predicted"/>
<dbReference type="EMBL" id="JACMSC010000007">
    <property type="protein sequence ID" value="KAG6513067.1"/>
    <property type="molecule type" value="Genomic_DNA"/>
</dbReference>
<dbReference type="Proteomes" id="UP000734854">
    <property type="component" value="Unassembled WGS sequence"/>
</dbReference>
<evidence type="ECO:0000313" key="5">
    <source>
        <dbReference type="Proteomes" id="UP000734854"/>
    </source>
</evidence>
<dbReference type="SUPFAM" id="SSF47769">
    <property type="entry name" value="SAM/Pointed domain"/>
    <property type="match status" value="1"/>
</dbReference>
<feature type="domain" description="SAM" evidence="3">
    <location>
        <begin position="314"/>
        <end position="356"/>
    </location>
</feature>
<evidence type="ECO:0000256" key="1">
    <source>
        <dbReference type="ARBA" id="ARBA00022737"/>
    </source>
</evidence>